<gene>
    <name evidence="1" type="ORF">V8G54_015797</name>
</gene>
<evidence type="ECO:0000313" key="1">
    <source>
        <dbReference type="EMBL" id="WVZ11267.1"/>
    </source>
</evidence>
<dbReference type="Proteomes" id="UP001374535">
    <property type="component" value="Chromosome 5"/>
</dbReference>
<sequence>MSNLMHRHTLQVQNIILPRQAVVFTGQRPGPVRVETYLRRLHAKRRFLPYKADAKHIDVKVIDVIEYVESNLNVSVSVVCLREVQTPCGIRPPRECLSEHFLGVVRDITFRQKTVREVFLLGPLVTGFGPRHVFGEVVVEIPVGNSTSG</sequence>
<organism evidence="1 2">
    <name type="scientific">Vigna mungo</name>
    <name type="common">Black gram</name>
    <name type="synonym">Phaseolus mungo</name>
    <dbReference type="NCBI Taxonomy" id="3915"/>
    <lineage>
        <taxon>Eukaryota</taxon>
        <taxon>Viridiplantae</taxon>
        <taxon>Streptophyta</taxon>
        <taxon>Embryophyta</taxon>
        <taxon>Tracheophyta</taxon>
        <taxon>Spermatophyta</taxon>
        <taxon>Magnoliopsida</taxon>
        <taxon>eudicotyledons</taxon>
        <taxon>Gunneridae</taxon>
        <taxon>Pentapetalae</taxon>
        <taxon>rosids</taxon>
        <taxon>fabids</taxon>
        <taxon>Fabales</taxon>
        <taxon>Fabaceae</taxon>
        <taxon>Papilionoideae</taxon>
        <taxon>50 kb inversion clade</taxon>
        <taxon>NPAAA clade</taxon>
        <taxon>indigoferoid/millettioid clade</taxon>
        <taxon>Phaseoleae</taxon>
        <taxon>Vigna</taxon>
    </lineage>
</organism>
<proteinExistence type="predicted"/>
<evidence type="ECO:0000313" key="2">
    <source>
        <dbReference type="Proteomes" id="UP001374535"/>
    </source>
</evidence>
<name>A0AAQ3RYR2_VIGMU</name>
<dbReference type="AlphaFoldDB" id="A0AAQ3RYR2"/>
<keyword evidence="2" id="KW-1185">Reference proteome</keyword>
<dbReference type="EMBL" id="CP144696">
    <property type="protein sequence ID" value="WVZ11267.1"/>
    <property type="molecule type" value="Genomic_DNA"/>
</dbReference>
<reference evidence="1 2" key="1">
    <citation type="journal article" date="2023" name="Life. Sci Alliance">
        <title>Evolutionary insights into 3D genome organization and epigenetic landscape of Vigna mungo.</title>
        <authorList>
            <person name="Junaid A."/>
            <person name="Singh B."/>
            <person name="Bhatia S."/>
        </authorList>
    </citation>
    <scope>NUCLEOTIDE SEQUENCE [LARGE SCALE GENOMIC DNA]</scope>
    <source>
        <strain evidence="1">Urdbean</strain>
    </source>
</reference>
<accession>A0AAQ3RYR2</accession>
<protein>
    <submittedName>
        <fullName evidence="1">Uncharacterized protein</fullName>
    </submittedName>
</protein>